<evidence type="ECO:0000256" key="17">
    <source>
        <dbReference type="ARBA" id="ARBA00052682"/>
    </source>
</evidence>
<evidence type="ECO:0000313" key="23">
    <source>
        <dbReference type="Proteomes" id="UP001165080"/>
    </source>
</evidence>
<evidence type="ECO:0000313" key="22">
    <source>
        <dbReference type="EMBL" id="GLC62215.1"/>
    </source>
</evidence>
<dbReference type="InterPro" id="IPR007859">
    <property type="entry name" value="ETF-QO/FixX_C"/>
</dbReference>
<dbReference type="InterPro" id="IPR036188">
    <property type="entry name" value="FAD/NAD-bd_sf"/>
</dbReference>
<evidence type="ECO:0000256" key="18">
    <source>
        <dbReference type="RuleBase" id="RU366068"/>
    </source>
</evidence>
<feature type="domain" description="FAD-dependent oxidoreductase 2 FAD-binding" evidence="19">
    <location>
        <begin position="52"/>
        <end position="95"/>
    </location>
</feature>
<evidence type="ECO:0000256" key="10">
    <source>
        <dbReference type="ARBA" id="ARBA00022982"/>
    </source>
</evidence>
<keyword evidence="5 18" id="KW-0285">Flavoprotein</keyword>
<dbReference type="PANTHER" id="PTHR10617">
    <property type="entry name" value="ELECTRON TRANSFER FLAVOPROTEIN-UBIQUINONE OXIDOREDUCTASE"/>
    <property type="match status" value="1"/>
</dbReference>
<keyword evidence="8 18" id="KW-0274">FAD</keyword>
<keyword evidence="12 18" id="KW-0408">Iron</keyword>
<keyword evidence="13 18" id="KW-0411">Iron-sulfur</keyword>
<evidence type="ECO:0000256" key="4">
    <source>
        <dbReference type="ARBA" id="ARBA00022448"/>
    </source>
</evidence>
<keyword evidence="4 18" id="KW-0813">Transport</keyword>
<dbReference type="GO" id="GO:0046872">
    <property type="term" value="F:metal ion binding"/>
    <property type="evidence" value="ECO:0007669"/>
    <property type="project" value="UniProtKB-KW"/>
</dbReference>
<keyword evidence="16" id="KW-0472">Membrane</keyword>
<dbReference type="InterPro" id="IPR003953">
    <property type="entry name" value="FAD-dep_OxRdtase_2_FAD-bd"/>
</dbReference>
<dbReference type="SUPFAM" id="SSF54373">
    <property type="entry name" value="FAD-linked reductases, C-terminal domain"/>
    <property type="match status" value="1"/>
</dbReference>
<keyword evidence="9" id="KW-0809">Transit peptide</keyword>
<evidence type="ECO:0000256" key="1">
    <source>
        <dbReference type="ARBA" id="ARBA00001974"/>
    </source>
</evidence>
<keyword evidence="11 18" id="KW-0560">Oxidoreductase</keyword>
<comment type="similarity">
    <text evidence="3">Belongs to the ETF-QO/FixC family.</text>
</comment>
<dbReference type="Gene3D" id="3.30.70.20">
    <property type="match status" value="1"/>
</dbReference>
<dbReference type="Gene3D" id="3.30.9.90">
    <property type="match status" value="1"/>
</dbReference>
<dbReference type="SUPFAM" id="SSF51905">
    <property type="entry name" value="FAD/NAD(P)-binding domain"/>
    <property type="match status" value="1"/>
</dbReference>
<feature type="domain" description="ETF-QO/FixX C-terminal" evidence="20">
    <location>
        <begin position="496"/>
        <end position="598"/>
    </location>
</feature>
<evidence type="ECO:0000259" key="20">
    <source>
        <dbReference type="Pfam" id="PF05187"/>
    </source>
</evidence>
<dbReference type="EC" id="1.5.5.1" evidence="18"/>
<dbReference type="InterPro" id="IPR049398">
    <property type="entry name" value="ETF-QO/FixC_UQ-bd"/>
</dbReference>
<evidence type="ECO:0000256" key="14">
    <source>
        <dbReference type="ARBA" id="ARBA00023075"/>
    </source>
</evidence>
<dbReference type="PANTHER" id="PTHR10617:SF107">
    <property type="entry name" value="ELECTRON TRANSFER FLAVOPROTEIN-UBIQUINONE OXIDOREDUCTASE, MITOCHONDRIAL"/>
    <property type="match status" value="1"/>
</dbReference>
<dbReference type="Gene3D" id="3.50.50.60">
    <property type="entry name" value="FAD/NAD(P)-binding domain"/>
    <property type="match status" value="1"/>
</dbReference>
<protein>
    <recommendedName>
        <fullName evidence="18">Electron transfer flavoprotein-ubiquinone oxidoreductase</fullName>
        <shortName evidence="18">ETF-QO</shortName>
        <ecNumber evidence="18">1.5.5.1</ecNumber>
    </recommendedName>
</protein>
<comment type="subcellular location">
    <subcellularLocation>
        <location evidence="2">Mitochondrion inner membrane</location>
    </subcellularLocation>
</comment>
<keyword evidence="6 18" id="KW-0479">Metal-binding</keyword>
<evidence type="ECO:0000256" key="5">
    <source>
        <dbReference type="ARBA" id="ARBA00022630"/>
    </source>
</evidence>
<reference evidence="22 23" key="1">
    <citation type="journal article" date="2023" name="Commun. Biol.">
        <title>Reorganization of the ancestral sex-determining regions during the evolution of trioecy in Pleodorina starrii.</title>
        <authorList>
            <person name="Takahashi K."/>
            <person name="Suzuki S."/>
            <person name="Kawai-Toyooka H."/>
            <person name="Yamamoto K."/>
            <person name="Hamaji T."/>
            <person name="Ootsuki R."/>
            <person name="Yamaguchi H."/>
            <person name="Kawachi M."/>
            <person name="Higashiyama T."/>
            <person name="Nozaki H."/>
        </authorList>
    </citation>
    <scope>NUCLEOTIDE SEQUENCE [LARGE SCALE GENOMIC DNA]</scope>
    <source>
        <strain evidence="22 23">NIES-4479</strain>
    </source>
</reference>
<dbReference type="SUPFAM" id="SSF54862">
    <property type="entry name" value="4Fe-4S ferredoxins"/>
    <property type="match status" value="1"/>
</dbReference>
<evidence type="ECO:0000256" key="16">
    <source>
        <dbReference type="ARBA" id="ARBA00023136"/>
    </source>
</evidence>
<evidence type="ECO:0000256" key="3">
    <source>
        <dbReference type="ARBA" id="ARBA00006796"/>
    </source>
</evidence>
<dbReference type="Pfam" id="PF00890">
    <property type="entry name" value="FAD_binding_2"/>
    <property type="match status" value="1"/>
</dbReference>
<evidence type="ECO:0000256" key="15">
    <source>
        <dbReference type="ARBA" id="ARBA00023128"/>
    </source>
</evidence>
<proteinExistence type="inferred from homology"/>
<comment type="caution">
    <text evidence="22">The sequence shown here is derived from an EMBL/GenBank/DDBJ whole genome shotgun (WGS) entry which is preliminary data.</text>
</comment>
<dbReference type="Pfam" id="PF05187">
    <property type="entry name" value="Fer4_ETF_QO"/>
    <property type="match status" value="1"/>
</dbReference>
<comment type="cofactor">
    <cofactor evidence="1 18">
        <name>FAD</name>
        <dbReference type="ChEBI" id="CHEBI:57692"/>
    </cofactor>
</comment>
<dbReference type="GO" id="GO:0004174">
    <property type="term" value="F:electron-transferring-flavoprotein dehydrogenase activity"/>
    <property type="evidence" value="ECO:0007669"/>
    <property type="project" value="UniProtKB-UniRule"/>
</dbReference>
<evidence type="ECO:0000256" key="13">
    <source>
        <dbReference type="ARBA" id="ARBA00023014"/>
    </source>
</evidence>
<comment type="function">
    <text evidence="18">Accepts electrons from ETF and reduces ubiquinone.</text>
</comment>
<comment type="cofactor">
    <cofactor evidence="18">
        <name>[4Fe-4S] cluster</name>
        <dbReference type="ChEBI" id="CHEBI:49883"/>
    </cofactor>
    <text evidence="18">Binds 1 [4Fe-4S] cluster.</text>
</comment>
<dbReference type="AlphaFoldDB" id="A0A9W6C2E9"/>
<evidence type="ECO:0000256" key="2">
    <source>
        <dbReference type="ARBA" id="ARBA00004273"/>
    </source>
</evidence>
<name>A0A9W6C2E9_9CHLO</name>
<evidence type="ECO:0000256" key="8">
    <source>
        <dbReference type="ARBA" id="ARBA00022827"/>
    </source>
</evidence>
<dbReference type="GO" id="GO:0005743">
    <property type="term" value="C:mitochondrial inner membrane"/>
    <property type="evidence" value="ECO:0007669"/>
    <property type="project" value="UniProtKB-SubCell"/>
</dbReference>
<evidence type="ECO:0000256" key="11">
    <source>
        <dbReference type="ARBA" id="ARBA00023002"/>
    </source>
</evidence>
<evidence type="ECO:0000256" key="6">
    <source>
        <dbReference type="ARBA" id="ARBA00022723"/>
    </source>
</evidence>
<keyword evidence="7" id="KW-0999">Mitochondrion inner membrane</keyword>
<feature type="domain" description="ETF-QO/FixC ubiquinone-binding" evidence="21">
    <location>
        <begin position="259"/>
        <end position="352"/>
    </location>
</feature>
<dbReference type="Proteomes" id="UP001165080">
    <property type="component" value="Unassembled WGS sequence"/>
</dbReference>
<dbReference type="EMBL" id="BRXU01000060">
    <property type="protein sequence ID" value="GLC62215.1"/>
    <property type="molecule type" value="Genomic_DNA"/>
</dbReference>
<accession>A0A9W6C2E9</accession>
<keyword evidence="23" id="KW-1185">Reference proteome</keyword>
<dbReference type="InterPro" id="IPR040156">
    <property type="entry name" value="ETF-QO"/>
</dbReference>
<dbReference type="Pfam" id="PF21162">
    <property type="entry name" value="ETFQO_UQ-bd"/>
    <property type="match status" value="1"/>
</dbReference>
<evidence type="ECO:0000259" key="21">
    <source>
        <dbReference type="Pfam" id="PF21162"/>
    </source>
</evidence>
<keyword evidence="14 18" id="KW-0830">Ubiquinone</keyword>
<dbReference type="GO" id="GO:0051539">
    <property type="term" value="F:4 iron, 4 sulfur cluster binding"/>
    <property type="evidence" value="ECO:0007669"/>
    <property type="project" value="UniProtKB-UniRule"/>
</dbReference>
<evidence type="ECO:0000256" key="12">
    <source>
        <dbReference type="ARBA" id="ARBA00023004"/>
    </source>
</evidence>
<gene>
    <name evidence="22" type="primary">PLEST007692</name>
    <name evidence="22" type="ORF">PLESTB_001856200</name>
</gene>
<evidence type="ECO:0000256" key="9">
    <source>
        <dbReference type="ARBA" id="ARBA00022946"/>
    </source>
</evidence>
<sequence>MIPAWLASRTAVAARSKGLPALTAWRLLRTSAWASADASAPPQPSREQMNYDVLVVGAGPAGLSAAIRIKTQCQSAGKDVSVCVIEKGAEVGSHTLSGNVLETRALDELLPGWKEDADCPIKVLASRDSTLLLGGPSWSLRLPTPPSMSNRGKNKSNYVVSLSEVTRWMARRAEALGVEIYPGFAAKKVLYGWDGHVEGVATNDFGISRDGRPKPNFAPGVDLRARVTLLAEGCRGSLSEEVMSRFGLRQAARAEPQTYALGIKEVWQVPESQHKPGTVVHTIGFPASYDTYGGGFIYHMSDRRVALGYVIGLDYSNPHINTFQEFQRWKSHPAVRSHIDGGTCLQYGARTLNEGGLQSIPRLSFPGGALVGCSAGFLNVPKIKGTHTAMMSGLAAGEAAFRALTADKAPDKGPVDMSNYEEALKRSWLWDELTAVRNVRPAFRWGLLPGLIYAALSEYLLRGREPWTLTHGRPDRERLRPLAEAPPAPAYPKPDGAITFDLPTSIYRSGTNHEHDQPSHLLVSNPGEFERSNLPHYGGPETKYCPAGVYEYRTDEYGRSKLHVNAQNCLHCKACDIKDPGANIRWTVPEGGQGPSYTAM</sequence>
<evidence type="ECO:0000256" key="7">
    <source>
        <dbReference type="ARBA" id="ARBA00022792"/>
    </source>
</evidence>
<organism evidence="22 23">
    <name type="scientific">Pleodorina starrii</name>
    <dbReference type="NCBI Taxonomy" id="330485"/>
    <lineage>
        <taxon>Eukaryota</taxon>
        <taxon>Viridiplantae</taxon>
        <taxon>Chlorophyta</taxon>
        <taxon>core chlorophytes</taxon>
        <taxon>Chlorophyceae</taxon>
        <taxon>CS clade</taxon>
        <taxon>Chlamydomonadales</taxon>
        <taxon>Volvocaceae</taxon>
        <taxon>Pleodorina</taxon>
    </lineage>
</organism>
<dbReference type="FunFam" id="3.30.70.20:FF:000015">
    <property type="entry name" value="Electron transfer flavoprotein-ubiquinone oxidoreductase"/>
    <property type="match status" value="1"/>
</dbReference>
<comment type="catalytic activity">
    <reaction evidence="17 18">
        <text>a ubiquinone + reduced [electron-transfer flavoprotein] = a ubiquinol + oxidized [electron-transfer flavoprotein] + H(+)</text>
        <dbReference type="Rhea" id="RHEA:24052"/>
        <dbReference type="Rhea" id="RHEA-COMP:9565"/>
        <dbReference type="Rhea" id="RHEA-COMP:9566"/>
        <dbReference type="Rhea" id="RHEA-COMP:10685"/>
        <dbReference type="Rhea" id="RHEA-COMP:10686"/>
        <dbReference type="ChEBI" id="CHEBI:15378"/>
        <dbReference type="ChEBI" id="CHEBI:16389"/>
        <dbReference type="ChEBI" id="CHEBI:17976"/>
        <dbReference type="ChEBI" id="CHEBI:57692"/>
        <dbReference type="ChEBI" id="CHEBI:58307"/>
        <dbReference type="EC" id="1.5.5.1"/>
    </reaction>
</comment>
<evidence type="ECO:0000259" key="19">
    <source>
        <dbReference type="Pfam" id="PF00890"/>
    </source>
</evidence>
<keyword evidence="15" id="KW-0496">Mitochondrion</keyword>
<keyword evidence="10 18" id="KW-0249">Electron transport</keyword>